<evidence type="ECO:0000256" key="3">
    <source>
        <dbReference type="PROSITE-ProRule" id="PRU00221"/>
    </source>
</evidence>
<keyword evidence="4" id="KW-0732">Signal</keyword>
<proteinExistence type="predicted"/>
<accession>A0A517XXI3</accession>
<feature type="repeat" description="WD" evidence="3">
    <location>
        <begin position="258"/>
        <end position="299"/>
    </location>
</feature>
<dbReference type="PANTHER" id="PTHR19879:SF9">
    <property type="entry name" value="TRANSCRIPTION INITIATION FACTOR TFIID SUBUNIT 5"/>
    <property type="match status" value="1"/>
</dbReference>
<dbReference type="SMART" id="SM00320">
    <property type="entry name" value="WD40"/>
    <property type="match status" value="4"/>
</dbReference>
<dbReference type="EMBL" id="CP036273">
    <property type="protein sequence ID" value="QDU22230.1"/>
    <property type="molecule type" value="Genomic_DNA"/>
</dbReference>
<dbReference type="Proteomes" id="UP000319576">
    <property type="component" value="Chromosome"/>
</dbReference>
<dbReference type="PROSITE" id="PS50082">
    <property type="entry name" value="WD_REPEATS_2"/>
    <property type="match status" value="3"/>
</dbReference>
<dbReference type="InterPro" id="IPR015943">
    <property type="entry name" value="WD40/YVTN_repeat-like_dom_sf"/>
</dbReference>
<dbReference type="Pfam" id="PF00400">
    <property type="entry name" value="WD40"/>
    <property type="match status" value="4"/>
</dbReference>
<keyword evidence="1 3" id="KW-0853">WD repeat</keyword>
<keyword evidence="6" id="KW-1185">Reference proteome</keyword>
<gene>
    <name evidence="5" type="ORF">ETAA1_42070</name>
</gene>
<name>A0A517XXI3_9BACT</name>
<feature type="repeat" description="WD" evidence="3">
    <location>
        <begin position="91"/>
        <end position="125"/>
    </location>
</feature>
<dbReference type="KEGG" id="uli:ETAA1_42070"/>
<dbReference type="Gene3D" id="2.130.10.10">
    <property type="entry name" value="YVTN repeat-like/Quinoprotein amine dehydrogenase"/>
    <property type="match status" value="2"/>
</dbReference>
<dbReference type="InterPro" id="IPR001680">
    <property type="entry name" value="WD40_rpt"/>
</dbReference>
<reference evidence="5 6" key="1">
    <citation type="submission" date="2019-02" db="EMBL/GenBank/DDBJ databases">
        <title>Deep-cultivation of Planctomycetes and their phenomic and genomic characterization uncovers novel biology.</title>
        <authorList>
            <person name="Wiegand S."/>
            <person name="Jogler M."/>
            <person name="Boedeker C."/>
            <person name="Pinto D."/>
            <person name="Vollmers J."/>
            <person name="Rivas-Marin E."/>
            <person name="Kohn T."/>
            <person name="Peeters S.H."/>
            <person name="Heuer A."/>
            <person name="Rast P."/>
            <person name="Oberbeckmann S."/>
            <person name="Bunk B."/>
            <person name="Jeske O."/>
            <person name="Meyerdierks A."/>
            <person name="Storesund J.E."/>
            <person name="Kallscheuer N."/>
            <person name="Luecker S."/>
            <person name="Lage O.M."/>
            <person name="Pohl T."/>
            <person name="Merkel B.J."/>
            <person name="Hornburger P."/>
            <person name="Mueller R.-W."/>
            <person name="Bruemmer F."/>
            <person name="Labrenz M."/>
            <person name="Spormann A.M."/>
            <person name="Op den Camp H."/>
            <person name="Overmann J."/>
            <person name="Amann R."/>
            <person name="Jetten M.S.M."/>
            <person name="Mascher T."/>
            <person name="Medema M.H."/>
            <person name="Devos D.P."/>
            <person name="Kaster A.-K."/>
            <person name="Ovreas L."/>
            <person name="Rohde M."/>
            <person name="Galperin M.Y."/>
            <person name="Jogler C."/>
        </authorList>
    </citation>
    <scope>NUCLEOTIDE SEQUENCE [LARGE SCALE GENOMIC DNA]</scope>
    <source>
        <strain evidence="5 6">ETA_A1</strain>
    </source>
</reference>
<dbReference type="PROSITE" id="PS50294">
    <property type="entry name" value="WD_REPEATS_REGION"/>
    <property type="match status" value="3"/>
</dbReference>
<protein>
    <submittedName>
        <fullName evidence="5">WD domain, G-beta repeat</fullName>
    </submittedName>
</protein>
<keyword evidence="2" id="KW-0677">Repeat</keyword>
<dbReference type="InterPro" id="IPR020472">
    <property type="entry name" value="WD40_PAC1"/>
</dbReference>
<evidence type="ECO:0000256" key="4">
    <source>
        <dbReference type="SAM" id="SignalP"/>
    </source>
</evidence>
<feature type="chain" id="PRO_5022095766" evidence="4">
    <location>
        <begin position="23"/>
        <end position="340"/>
    </location>
</feature>
<dbReference type="InterPro" id="IPR036322">
    <property type="entry name" value="WD40_repeat_dom_sf"/>
</dbReference>
<dbReference type="InterPro" id="IPR019775">
    <property type="entry name" value="WD40_repeat_CS"/>
</dbReference>
<evidence type="ECO:0000313" key="5">
    <source>
        <dbReference type="EMBL" id="QDU22230.1"/>
    </source>
</evidence>
<dbReference type="OrthoDB" id="230341at2"/>
<feature type="repeat" description="WD" evidence="3">
    <location>
        <begin position="126"/>
        <end position="167"/>
    </location>
</feature>
<evidence type="ECO:0000256" key="1">
    <source>
        <dbReference type="ARBA" id="ARBA00022574"/>
    </source>
</evidence>
<evidence type="ECO:0000256" key="2">
    <source>
        <dbReference type="ARBA" id="ARBA00022737"/>
    </source>
</evidence>
<dbReference type="SUPFAM" id="SSF50978">
    <property type="entry name" value="WD40 repeat-like"/>
    <property type="match status" value="1"/>
</dbReference>
<sequence precursor="true">MSRPPLLAAMLFVLAAIAPGLAQPKKTQVSLESSYEVAIETEGKLRSLAFSPDGKMLAVGAEDVHLFNVGPKAAAEIAVVKAGVFMGKTSVRAIAFSPNGKYLIFGHGDNSVRVWDIAAKSESAVAKLHQGKVFAAAVSPDGKYVATGAADKSAVVWNVTSDGRLTEYAVLREELKSDQAVRGLSFSPTGKLTVATDGGAFRSFTLDKAGPKAAGGFQPKTGLGAGRIVGNTASTLFTVPSGGNVFLVKDSGALFGTLATTHKRVHDAAFSPDGKLVASGGQDGAVVVWEVASKSSKYSKSRPGEFTAVAFSPKLDDDGDVTLAAGLEGGIVHILKLSYK</sequence>
<feature type="signal peptide" evidence="4">
    <location>
        <begin position="1"/>
        <end position="22"/>
    </location>
</feature>
<dbReference type="PRINTS" id="PR00320">
    <property type="entry name" value="GPROTEINBRPT"/>
</dbReference>
<dbReference type="PANTHER" id="PTHR19879">
    <property type="entry name" value="TRANSCRIPTION INITIATION FACTOR TFIID"/>
    <property type="match status" value="1"/>
</dbReference>
<organism evidence="5 6">
    <name type="scientific">Urbifossiella limnaea</name>
    <dbReference type="NCBI Taxonomy" id="2528023"/>
    <lineage>
        <taxon>Bacteria</taxon>
        <taxon>Pseudomonadati</taxon>
        <taxon>Planctomycetota</taxon>
        <taxon>Planctomycetia</taxon>
        <taxon>Gemmatales</taxon>
        <taxon>Gemmataceae</taxon>
        <taxon>Urbifossiella</taxon>
    </lineage>
</organism>
<dbReference type="RefSeq" id="WP_145241793.1">
    <property type="nucleotide sequence ID" value="NZ_CP036273.1"/>
</dbReference>
<dbReference type="AlphaFoldDB" id="A0A517XXI3"/>
<dbReference type="PROSITE" id="PS00678">
    <property type="entry name" value="WD_REPEATS_1"/>
    <property type="match status" value="2"/>
</dbReference>
<evidence type="ECO:0000313" key="6">
    <source>
        <dbReference type="Proteomes" id="UP000319576"/>
    </source>
</evidence>